<dbReference type="EMBL" id="SHPX01000002">
    <property type="protein sequence ID" value="TCD98957.1"/>
    <property type="molecule type" value="Genomic_DNA"/>
</dbReference>
<dbReference type="Proteomes" id="UP000293137">
    <property type="component" value="Unassembled WGS sequence"/>
</dbReference>
<evidence type="ECO:0000313" key="2">
    <source>
        <dbReference type="EMBL" id="TCD98957.1"/>
    </source>
</evidence>
<dbReference type="EMBL" id="CP118598">
    <property type="protein sequence ID" value="WDY40475.1"/>
    <property type="molecule type" value="Genomic_DNA"/>
</dbReference>
<evidence type="ECO:0000313" key="5">
    <source>
        <dbReference type="EMBL" id="TCF47867.1"/>
    </source>
</evidence>
<dbReference type="Proteomes" id="UP000293319">
    <property type="component" value="Unassembled WGS sequence"/>
</dbReference>
<evidence type="ECO:0000313" key="1">
    <source>
        <dbReference type="EMBL" id="TCD79433.1"/>
    </source>
</evidence>
<evidence type="ECO:0000313" key="16">
    <source>
        <dbReference type="Proteomes" id="UP000293475"/>
    </source>
</evidence>
<dbReference type="AlphaFoldDB" id="A0A087B164"/>
<dbReference type="EMBL" id="SHTH01000001">
    <property type="protein sequence ID" value="TCF71745.1"/>
    <property type="molecule type" value="Genomic_DNA"/>
</dbReference>
<dbReference type="EMBL" id="SHTU01000004">
    <property type="protein sequence ID" value="TCF95863.1"/>
    <property type="molecule type" value="Genomic_DNA"/>
</dbReference>
<dbReference type="GO" id="GO:0016791">
    <property type="term" value="F:phosphatase activity"/>
    <property type="evidence" value="ECO:0007669"/>
    <property type="project" value="TreeGrafter"/>
</dbReference>
<dbReference type="Pfam" id="PF00300">
    <property type="entry name" value="His_Phos_1"/>
    <property type="match status" value="1"/>
</dbReference>
<dbReference type="GO" id="GO:0005737">
    <property type="term" value="C:cytoplasm"/>
    <property type="evidence" value="ECO:0007669"/>
    <property type="project" value="TreeGrafter"/>
</dbReference>
<dbReference type="Proteomes" id="UP000294241">
    <property type="component" value="Unassembled WGS sequence"/>
</dbReference>
<dbReference type="InterPro" id="IPR050275">
    <property type="entry name" value="PGM_Phosphatase"/>
</dbReference>
<evidence type="ECO:0000313" key="4">
    <source>
        <dbReference type="EMBL" id="TCF41102.1"/>
    </source>
</evidence>
<dbReference type="InterPro" id="IPR029033">
    <property type="entry name" value="His_PPase_superfam"/>
</dbReference>
<dbReference type="Proteomes" id="UP000292692">
    <property type="component" value="Unassembled WGS sequence"/>
</dbReference>
<evidence type="ECO:0000313" key="6">
    <source>
        <dbReference type="EMBL" id="TCF66220.1"/>
    </source>
</evidence>
<evidence type="ECO:0000313" key="14">
    <source>
        <dbReference type="Proteomes" id="UP000293319"/>
    </source>
</evidence>
<evidence type="ECO:0000313" key="7">
    <source>
        <dbReference type="EMBL" id="TCF71745.1"/>
    </source>
</evidence>
<proteinExistence type="predicted"/>
<dbReference type="EMBL" id="SHPO01000005">
    <property type="protein sequence ID" value="TCD79433.1"/>
    <property type="molecule type" value="Genomic_DNA"/>
</dbReference>
<sequence length="219" mass="24758">MSATTIHFVRHGKVYNPDHLLYERLPDFHLSDLGRRMAQATAAYLANSPQTNTISAVYSSPLDRTRETADAILDALNPVREARGEAPLMLTADERVIEAGNEFRGKRIGHGEGALWKNGNWKLVTNLYKPSWGESYQHIAQRMDDFAREKVAQHPGEQIVVVSHESPIFSYRHYLETGHPEHWMFLRHTALASVTSVTYDNETGRVMSITYVDPAANVK</sequence>
<evidence type="ECO:0000313" key="9">
    <source>
        <dbReference type="EMBL" id="WDY40475.1"/>
    </source>
</evidence>
<evidence type="ECO:0000313" key="3">
    <source>
        <dbReference type="EMBL" id="TCE46109.1"/>
    </source>
</evidence>
<dbReference type="EMBL" id="SHST01000010">
    <property type="protein sequence ID" value="TCF41102.1"/>
    <property type="molecule type" value="Genomic_DNA"/>
</dbReference>
<dbReference type="Proteomes" id="UP000293475">
    <property type="component" value="Unassembled WGS sequence"/>
</dbReference>
<evidence type="ECO:0000313" key="15">
    <source>
        <dbReference type="Proteomes" id="UP000293441"/>
    </source>
</evidence>
<reference evidence="4" key="2">
    <citation type="submission" date="2019-02" db="EMBL/GenBank/DDBJ databases">
        <authorList>
            <person name="Odamaki T."/>
        </authorList>
    </citation>
    <scope>NUCLEOTIDE SEQUENCE</scope>
    <source>
        <strain evidence="1">MCC10004</strain>
        <strain evidence="2">MCC10015</strain>
        <strain evidence="3">MCC10044</strain>
        <strain evidence="4">MCC10100</strain>
        <strain evidence="5">MCC10102</strain>
        <strain evidence="6">MCC10116</strain>
        <strain evidence="7">MCC10118</strain>
        <strain evidence="8">MCC10120</strain>
    </source>
</reference>
<evidence type="ECO:0000313" key="10">
    <source>
        <dbReference type="Proteomes" id="UP000291713"/>
    </source>
</evidence>
<dbReference type="Proteomes" id="UP001221506">
    <property type="component" value="Chromosome"/>
</dbReference>
<dbReference type="EMBL" id="SHQV01000004">
    <property type="protein sequence ID" value="TCE46109.1"/>
    <property type="molecule type" value="Genomic_DNA"/>
</dbReference>
<dbReference type="CDD" id="cd07067">
    <property type="entry name" value="HP_PGM_like"/>
    <property type="match status" value="1"/>
</dbReference>
<dbReference type="InterPro" id="IPR013078">
    <property type="entry name" value="His_Pase_superF_clade-1"/>
</dbReference>
<organism evidence="4 17">
    <name type="scientific">Bifidobacterium longum subsp. longum</name>
    <dbReference type="NCBI Taxonomy" id="1679"/>
    <lineage>
        <taxon>Bacteria</taxon>
        <taxon>Bacillati</taxon>
        <taxon>Actinomycetota</taxon>
        <taxon>Actinomycetes</taxon>
        <taxon>Bifidobacteriales</taxon>
        <taxon>Bifidobacteriaceae</taxon>
        <taxon>Bifidobacterium</taxon>
    </lineage>
</organism>
<dbReference type="Proteomes" id="UP000291713">
    <property type="component" value="Unassembled WGS sequence"/>
</dbReference>
<dbReference type="PANTHER" id="PTHR48100:SF51">
    <property type="entry name" value="PHOSPHOGLYCERATE MUTASE"/>
    <property type="match status" value="1"/>
</dbReference>
<dbReference type="GeneID" id="69577406"/>
<evidence type="ECO:0000313" key="11">
    <source>
        <dbReference type="Proteomes" id="UP000292692"/>
    </source>
</evidence>
<evidence type="ECO:0000313" key="17">
    <source>
        <dbReference type="Proteomes" id="UP000294241"/>
    </source>
</evidence>
<reference evidence="9 18" key="3">
    <citation type="submission" date="2023-02" db="EMBL/GenBank/DDBJ databases">
        <authorList>
            <person name="Pan L."/>
        </authorList>
    </citation>
    <scope>NUCLEOTIDE SEQUENCE [LARGE SCALE GENOMIC DNA]</scope>
    <source>
        <strain evidence="9 18">F2</strain>
    </source>
</reference>
<dbReference type="OMA" id="RRRLWHD"/>
<dbReference type="Proteomes" id="UP000293441">
    <property type="component" value="Unassembled WGS sequence"/>
</dbReference>
<evidence type="ECO:0000313" key="12">
    <source>
        <dbReference type="Proteomes" id="UP000292787"/>
    </source>
</evidence>
<gene>
    <name evidence="1" type="ORF">MCC10004_0206</name>
    <name evidence="2" type="ORF">MCC10015_0175</name>
    <name evidence="3" type="ORF">MCC10044_0136</name>
    <name evidence="4" type="ORF">MCC10100_0182</name>
    <name evidence="5" type="ORF">MCC10102_0179</name>
    <name evidence="6" type="ORF">MCC10116_0145</name>
    <name evidence="7" type="ORF">MCC10118_0111</name>
    <name evidence="8" type="ORF">MCC10120_0216</name>
    <name evidence="9" type="ORF">PWA56_01065</name>
</gene>
<dbReference type="Gene3D" id="3.40.50.1240">
    <property type="entry name" value="Phosphoglycerate mutase-like"/>
    <property type="match status" value="1"/>
</dbReference>
<evidence type="ECO:0000313" key="13">
    <source>
        <dbReference type="Proteomes" id="UP000293137"/>
    </source>
</evidence>
<dbReference type="RefSeq" id="WP_007051596.1">
    <property type="nucleotide sequence ID" value="NZ_AP022379.1"/>
</dbReference>
<evidence type="ECO:0000313" key="18">
    <source>
        <dbReference type="Proteomes" id="UP001221506"/>
    </source>
</evidence>
<accession>A0A087B164</accession>
<reference evidence="10 11" key="1">
    <citation type="journal article" date="2018" name="Sci. Rep.">
        <title>Genomic diversity and distribution of Bifidobacterium longum subsp. longum across the human lifespan.</title>
        <authorList>
            <person name="Odamaki T."/>
            <person name="Bottacini F."/>
            <person name="Kato K."/>
            <person name="Mitsuyama E."/>
            <person name="Yoshida K."/>
            <person name="Horigome A."/>
            <person name="Xiao J.Z."/>
            <person name="van Sinderen D."/>
        </authorList>
    </citation>
    <scope>NUCLEOTIDE SEQUENCE [LARGE SCALE GENOMIC DNA]</scope>
    <source>
        <strain evidence="1 16">MCC10004</strain>
        <strain evidence="2 15">MCC10015</strain>
        <strain evidence="3 14">MCC10044</strain>
        <strain evidence="4 17">MCC10100</strain>
        <strain evidence="5 11">MCC10102</strain>
        <strain evidence="6 12">MCC10116</strain>
        <strain evidence="7 13">MCC10118</strain>
        <strain evidence="8 10">MCC10120</strain>
    </source>
</reference>
<evidence type="ECO:0000313" key="8">
    <source>
        <dbReference type="EMBL" id="TCF95863.1"/>
    </source>
</evidence>
<dbReference type="PANTHER" id="PTHR48100">
    <property type="entry name" value="BROAD-SPECIFICITY PHOSPHATASE YOR283W-RELATED"/>
    <property type="match status" value="1"/>
</dbReference>
<dbReference type="EMBL" id="SHTF01000002">
    <property type="protein sequence ID" value="TCF66220.1"/>
    <property type="molecule type" value="Genomic_DNA"/>
</dbReference>
<protein>
    <submittedName>
        <fullName evidence="9">Histidine phosphatase family protein</fullName>
    </submittedName>
    <submittedName>
        <fullName evidence="4">Phosphoglycerate mutase</fullName>
    </submittedName>
</protein>
<dbReference type="EMBL" id="SHSV01000002">
    <property type="protein sequence ID" value="TCF47867.1"/>
    <property type="molecule type" value="Genomic_DNA"/>
</dbReference>
<name>A0A087B164_BIFLL</name>
<dbReference type="Proteomes" id="UP000292787">
    <property type="component" value="Unassembled WGS sequence"/>
</dbReference>
<dbReference type="SUPFAM" id="SSF53254">
    <property type="entry name" value="Phosphoglycerate mutase-like"/>
    <property type="match status" value="1"/>
</dbReference>
<dbReference type="SMART" id="SM00855">
    <property type="entry name" value="PGAM"/>
    <property type="match status" value="1"/>
</dbReference>